<reference evidence="1 2" key="1">
    <citation type="journal article" date="2024" name="Commun. Biol.">
        <title>Comparative genomic analysis of thermophilic fungi reveals convergent evolutionary adaptations and gene losses.</title>
        <authorList>
            <person name="Steindorff A.S."/>
            <person name="Aguilar-Pontes M.V."/>
            <person name="Robinson A.J."/>
            <person name="Andreopoulos B."/>
            <person name="LaButti K."/>
            <person name="Kuo A."/>
            <person name="Mondo S."/>
            <person name="Riley R."/>
            <person name="Otillar R."/>
            <person name="Haridas S."/>
            <person name="Lipzen A."/>
            <person name="Grimwood J."/>
            <person name="Schmutz J."/>
            <person name="Clum A."/>
            <person name="Reid I.D."/>
            <person name="Moisan M.C."/>
            <person name="Butler G."/>
            <person name="Nguyen T.T.M."/>
            <person name="Dewar K."/>
            <person name="Conant G."/>
            <person name="Drula E."/>
            <person name="Henrissat B."/>
            <person name="Hansel C."/>
            <person name="Singer S."/>
            <person name="Hutchinson M.I."/>
            <person name="de Vries R.P."/>
            <person name="Natvig D.O."/>
            <person name="Powell A.J."/>
            <person name="Tsang A."/>
            <person name="Grigoriev I.V."/>
        </authorList>
    </citation>
    <scope>NUCLEOTIDE SEQUENCE [LARGE SCALE GENOMIC DNA]</scope>
    <source>
        <strain evidence="1 2">CBS 494.80</strain>
    </source>
</reference>
<organism evidence="1 2">
    <name type="scientific">Oculimacula yallundae</name>
    <dbReference type="NCBI Taxonomy" id="86028"/>
    <lineage>
        <taxon>Eukaryota</taxon>
        <taxon>Fungi</taxon>
        <taxon>Dikarya</taxon>
        <taxon>Ascomycota</taxon>
        <taxon>Pezizomycotina</taxon>
        <taxon>Leotiomycetes</taxon>
        <taxon>Helotiales</taxon>
        <taxon>Ploettnerulaceae</taxon>
        <taxon>Oculimacula</taxon>
    </lineage>
</organism>
<evidence type="ECO:0000313" key="2">
    <source>
        <dbReference type="Proteomes" id="UP001595075"/>
    </source>
</evidence>
<accession>A0ABR4CCL6</accession>
<keyword evidence="2" id="KW-1185">Reference proteome</keyword>
<proteinExistence type="predicted"/>
<comment type="caution">
    <text evidence="1">The sequence shown here is derived from an EMBL/GenBank/DDBJ whole genome shotgun (WGS) entry which is preliminary data.</text>
</comment>
<dbReference type="Pfam" id="PF12138">
    <property type="entry name" value="Spherulin4"/>
    <property type="match status" value="1"/>
</dbReference>
<protein>
    <recommendedName>
        <fullName evidence="3">Spherulation-specific family 4</fullName>
    </recommendedName>
</protein>
<gene>
    <name evidence="1" type="ORF">VTL71DRAFT_1645</name>
</gene>
<dbReference type="EMBL" id="JAZHXI010000010">
    <property type="protein sequence ID" value="KAL2067221.1"/>
    <property type="molecule type" value="Genomic_DNA"/>
</dbReference>
<dbReference type="Proteomes" id="UP001595075">
    <property type="component" value="Unassembled WGS sequence"/>
</dbReference>
<dbReference type="InterPro" id="IPR021986">
    <property type="entry name" value="Spherulin4"/>
</dbReference>
<dbReference type="PANTHER" id="PTHR35040">
    <property type="match status" value="1"/>
</dbReference>
<evidence type="ECO:0008006" key="3">
    <source>
        <dbReference type="Google" id="ProtNLM"/>
    </source>
</evidence>
<evidence type="ECO:0000313" key="1">
    <source>
        <dbReference type="EMBL" id="KAL2067221.1"/>
    </source>
</evidence>
<dbReference type="PANTHER" id="PTHR35040:SF9">
    <property type="entry name" value="4-LIKE CELL SURFACE PROTEIN, PUTATIVE (AFU_ORTHOLOGUE AFUA_4G14080)-RELATED"/>
    <property type="match status" value="1"/>
</dbReference>
<sequence>MFNPAFILLPLYFYPYNETSWSDITASITALPQLDFHIIVAPNLANVFPDKNYEVALDRLNNFTNVITLGYVSVNWTGRDLADVFADINCYAAWPNHSNPNVAVQGIFFDETPSSLTDETWDYMSNMTAFAREALGPSKHHITFNPGVPVDRAFYDLADTINVFENEWAAYNVSALNSTPSDLLARSTYLIHDVPPDEDIQDEILRDLTNANVGGILLTTQQSYNELSGMWQALCENLADNVDEANLLSDGKALAASTATARAVE</sequence>
<name>A0ABR4CCL6_9HELO</name>